<comment type="caution">
    <text evidence="1">The sequence shown here is derived from an EMBL/GenBank/DDBJ whole genome shotgun (WGS) entry which is preliminary data.</text>
</comment>
<accession>A0ABR1ZAX5</accession>
<sequence length="113" mass="12674">MSDIEILFRRRSPNSTPISKHRNPLDLPSMCRIRPRSQSADKVGIATIIISCLSNTAKAFSDNITALIPPELEKEMKKLLENCAKGFSEAKTDLAKATNILKNKDYDETNRLI</sequence>
<keyword evidence="2" id="KW-1185">Reference proteome</keyword>
<reference evidence="1 2" key="1">
    <citation type="journal article" date="2024" name="G3 (Bethesda)">
        <title>Genome assembly of Hibiscus sabdariffa L. provides insights into metabolisms of medicinal natural products.</title>
        <authorList>
            <person name="Kim T."/>
        </authorList>
    </citation>
    <scope>NUCLEOTIDE SEQUENCE [LARGE SCALE GENOMIC DNA]</scope>
    <source>
        <strain evidence="1">TK-2024</strain>
        <tissue evidence="1">Old leaves</tissue>
    </source>
</reference>
<organism evidence="1 2">
    <name type="scientific">Hibiscus sabdariffa</name>
    <name type="common">roselle</name>
    <dbReference type="NCBI Taxonomy" id="183260"/>
    <lineage>
        <taxon>Eukaryota</taxon>
        <taxon>Viridiplantae</taxon>
        <taxon>Streptophyta</taxon>
        <taxon>Embryophyta</taxon>
        <taxon>Tracheophyta</taxon>
        <taxon>Spermatophyta</taxon>
        <taxon>Magnoliopsida</taxon>
        <taxon>eudicotyledons</taxon>
        <taxon>Gunneridae</taxon>
        <taxon>Pentapetalae</taxon>
        <taxon>rosids</taxon>
        <taxon>malvids</taxon>
        <taxon>Malvales</taxon>
        <taxon>Malvaceae</taxon>
        <taxon>Malvoideae</taxon>
        <taxon>Hibiscus</taxon>
    </lineage>
</organism>
<proteinExistence type="predicted"/>
<dbReference type="InterPro" id="IPR035513">
    <property type="entry name" value="Invertase/methylesterase_inhib"/>
</dbReference>
<dbReference type="Proteomes" id="UP001396334">
    <property type="component" value="Unassembled WGS sequence"/>
</dbReference>
<gene>
    <name evidence="1" type="ORF">V6N11_034478</name>
</gene>
<dbReference type="InterPro" id="IPR006501">
    <property type="entry name" value="Pectinesterase_inhib_dom"/>
</dbReference>
<dbReference type="SUPFAM" id="SSF101148">
    <property type="entry name" value="Plant invertase/pectin methylesterase inhibitor"/>
    <property type="match status" value="1"/>
</dbReference>
<dbReference type="NCBIfam" id="TIGR01614">
    <property type="entry name" value="PME_inhib"/>
    <property type="match status" value="1"/>
</dbReference>
<evidence type="ECO:0000313" key="1">
    <source>
        <dbReference type="EMBL" id="KAK8477280.1"/>
    </source>
</evidence>
<protein>
    <submittedName>
        <fullName evidence="1">Uncharacterized protein</fullName>
    </submittedName>
</protein>
<dbReference type="EMBL" id="JBBPBN010001843">
    <property type="protein sequence ID" value="KAK8477280.1"/>
    <property type="molecule type" value="Genomic_DNA"/>
</dbReference>
<evidence type="ECO:0000313" key="2">
    <source>
        <dbReference type="Proteomes" id="UP001396334"/>
    </source>
</evidence>
<dbReference type="Gene3D" id="1.20.140.40">
    <property type="entry name" value="Invertase/pectin methylesterase inhibitor family protein"/>
    <property type="match status" value="1"/>
</dbReference>
<name>A0ABR1ZAX5_9ROSI</name>